<organism evidence="1 2">
    <name type="scientific">Fasciola hepatica</name>
    <name type="common">Liver fluke</name>
    <dbReference type="NCBI Taxonomy" id="6192"/>
    <lineage>
        <taxon>Eukaryota</taxon>
        <taxon>Metazoa</taxon>
        <taxon>Spiralia</taxon>
        <taxon>Lophotrochozoa</taxon>
        <taxon>Platyhelminthes</taxon>
        <taxon>Trematoda</taxon>
        <taxon>Digenea</taxon>
        <taxon>Plagiorchiida</taxon>
        <taxon>Echinostomata</taxon>
        <taxon>Echinostomatoidea</taxon>
        <taxon>Fasciolidae</taxon>
        <taxon>Fasciola</taxon>
    </lineage>
</organism>
<gene>
    <name evidence="1" type="ORF">D915_004423</name>
</gene>
<dbReference type="EMBL" id="JXXN02001470">
    <property type="protein sequence ID" value="THD24696.1"/>
    <property type="molecule type" value="Genomic_DNA"/>
</dbReference>
<reference evidence="1" key="1">
    <citation type="submission" date="2019-03" db="EMBL/GenBank/DDBJ databases">
        <title>Improved annotation for the trematode Fasciola hepatica.</title>
        <authorList>
            <person name="Choi Y.-J."/>
            <person name="Martin J."/>
            <person name="Mitreva M."/>
        </authorList>
    </citation>
    <scope>NUCLEOTIDE SEQUENCE [LARGE SCALE GENOMIC DNA]</scope>
</reference>
<protein>
    <submittedName>
        <fullName evidence="1">Uncharacterized protein</fullName>
    </submittedName>
</protein>
<accession>A0A4E0RBL5</accession>
<keyword evidence="2" id="KW-1185">Reference proteome</keyword>
<proteinExistence type="predicted"/>
<comment type="caution">
    <text evidence="1">The sequence shown here is derived from an EMBL/GenBank/DDBJ whole genome shotgun (WGS) entry which is preliminary data.</text>
</comment>
<dbReference type="Proteomes" id="UP000230066">
    <property type="component" value="Unassembled WGS sequence"/>
</dbReference>
<evidence type="ECO:0000313" key="2">
    <source>
        <dbReference type="Proteomes" id="UP000230066"/>
    </source>
</evidence>
<sequence length="71" mass="8470">MAANVRQLIKSLTEHVFPVNRRELERLEAQRRKTEIFVGFFVIKLLVRHQALKFHMRVIMEKHDKSARGTN</sequence>
<name>A0A4E0RBL5_FASHE</name>
<evidence type="ECO:0000313" key="1">
    <source>
        <dbReference type="EMBL" id="THD24696.1"/>
    </source>
</evidence>
<dbReference type="AlphaFoldDB" id="A0A4E0RBL5"/>